<gene>
    <name evidence="13" type="ORF">WMY93_027919</name>
</gene>
<dbReference type="AlphaFoldDB" id="A0AAW0MVE2"/>
<sequence length="250" mass="28420">MGSGESRTRKVSFGVDDEDRVRILRGVKLSEDVLQRMKGVANIAPEKTALSSATTQKDPDAPRIPSADSQPKSKQQIPSDIPQSQKQDEHRRFEEQQQFLKDELSKVAQKEAVIDELAKARSNEKLQTRREAEKAKLLTADEIEVMAQNLQKKDAQLKALEAFYKAQIAQLEKRNREEYEQSKDQFHQAASKTEEHVRACNTEPVCTGLQAQILSCYRDNKDQTLRCSDLAKEYMKCIQAAKKNLMVNRG</sequence>
<evidence type="ECO:0000256" key="8">
    <source>
        <dbReference type="ARBA" id="ARBA00023288"/>
    </source>
</evidence>
<evidence type="ECO:0000256" key="1">
    <source>
        <dbReference type="ARBA" id="ARBA00002689"/>
    </source>
</evidence>
<keyword evidence="6" id="KW-0472">Membrane</keyword>
<keyword evidence="4" id="KW-0175">Coiled coil</keyword>
<keyword evidence="3" id="KW-0999">Mitochondrion inner membrane</keyword>
<dbReference type="GO" id="GO:0061617">
    <property type="term" value="C:MICOS complex"/>
    <property type="evidence" value="ECO:0007669"/>
    <property type="project" value="InterPro"/>
</dbReference>
<dbReference type="Proteomes" id="UP001460270">
    <property type="component" value="Unassembled WGS sequence"/>
</dbReference>
<keyword evidence="14" id="KW-1185">Reference proteome</keyword>
<comment type="subcellular location">
    <subcellularLocation>
        <location evidence="9">Mitochondrion inner membrane</location>
        <topology evidence="9">Lipid-anchor</topology>
    </subcellularLocation>
</comment>
<dbReference type="InterPro" id="IPR042860">
    <property type="entry name" value="MIC25"/>
</dbReference>
<evidence type="ECO:0000256" key="7">
    <source>
        <dbReference type="ARBA" id="ARBA00023157"/>
    </source>
</evidence>
<evidence type="ECO:0000256" key="10">
    <source>
        <dbReference type="ARBA" id="ARBA00034480"/>
    </source>
</evidence>
<evidence type="ECO:0000256" key="9">
    <source>
        <dbReference type="ARBA" id="ARBA00034476"/>
    </source>
</evidence>
<dbReference type="InterPro" id="IPR007964">
    <property type="entry name" value="MIC19/MIC25"/>
</dbReference>
<dbReference type="InterPro" id="IPR010625">
    <property type="entry name" value="CHCH"/>
</dbReference>
<dbReference type="PANTHER" id="PTHR47609:SF1">
    <property type="entry name" value="MICOS COMPLEX SUBUNIT MIC25"/>
    <property type="match status" value="1"/>
</dbReference>
<evidence type="ECO:0000256" key="4">
    <source>
        <dbReference type="ARBA" id="ARBA00023054"/>
    </source>
</evidence>
<evidence type="ECO:0000313" key="13">
    <source>
        <dbReference type="EMBL" id="KAK7884796.1"/>
    </source>
</evidence>
<name>A0AAW0MVE2_9GOBI</name>
<organism evidence="13 14">
    <name type="scientific">Mugilogobius chulae</name>
    <name type="common">yellowstripe goby</name>
    <dbReference type="NCBI Taxonomy" id="88201"/>
    <lineage>
        <taxon>Eukaryota</taxon>
        <taxon>Metazoa</taxon>
        <taxon>Chordata</taxon>
        <taxon>Craniata</taxon>
        <taxon>Vertebrata</taxon>
        <taxon>Euteleostomi</taxon>
        <taxon>Actinopterygii</taxon>
        <taxon>Neopterygii</taxon>
        <taxon>Teleostei</taxon>
        <taxon>Neoteleostei</taxon>
        <taxon>Acanthomorphata</taxon>
        <taxon>Gobiaria</taxon>
        <taxon>Gobiiformes</taxon>
        <taxon>Gobioidei</taxon>
        <taxon>Gobiidae</taxon>
        <taxon>Gobionellinae</taxon>
        <taxon>Mugilogobius</taxon>
    </lineage>
</organism>
<evidence type="ECO:0000256" key="2">
    <source>
        <dbReference type="ARBA" id="ARBA00022707"/>
    </source>
</evidence>
<feature type="domain" description="CHCH" evidence="12">
    <location>
        <begin position="206"/>
        <end position="239"/>
    </location>
</feature>
<evidence type="ECO:0000256" key="11">
    <source>
        <dbReference type="SAM" id="MobiDB-lite"/>
    </source>
</evidence>
<evidence type="ECO:0000256" key="3">
    <source>
        <dbReference type="ARBA" id="ARBA00022792"/>
    </source>
</evidence>
<dbReference type="EMBL" id="JBBPFD010000020">
    <property type="protein sequence ID" value="KAK7884796.1"/>
    <property type="molecule type" value="Genomic_DNA"/>
</dbReference>
<feature type="compositionally biased region" description="Polar residues" evidence="11">
    <location>
        <begin position="67"/>
        <end position="85"/>
    </location>
</feature>
<evidence type="ECO:0000259" key="12">
    <source>
        <dbReference type="Pfam" id="PF06747"/>
    </source>
</evidence>
<comment type="caution">
    <text evidence="13">The sequence shown here is derived from an EMBL/GenBank/DDBJ whole genome shotgun (WGS) entry which is preliminary data.</text>
</comment>
<dbReference type="PROSITE" id="PS51808">
    <property type="entry name" value="CHCH"/>
    <property type="match status" value="1"/>
</dbReference>
<evidence type="ECO:0000313" key="14">
    <source>
        <dbReference type="Proteomes" id="UP001460270"/>
    </source>
</evidence>
<feature type="region of interest" description="Disordered" evidence="11">
    <location>
        <begin position="40"/>
        <end position="97"/>
    </location>
</feature>
<evidence type="ECO:0000256" key="6">
    <source>
        <dbReference type="ARBA" id="ARBA00023136"/>
    </source>
</evidence>
<keyword evidence="2" id="KW-0519">Myristate</keyword>
<reference evidence="14" key="1">
    <citation type="submission" date="2024-04" db="EMBL/GenBank/DDBJ databases">
        <title>Salinicola lusitanus LLJ914,a marine bacterium isolated from the Okinawa Trough.</title>
        <authorList>
            <person name="Li J."/>
        </authorList>
    </citation>
    <scope>NUCLEOTIDE SEQUENCE [LARGE SCALE GENOMIC DNA]</scope>
</reference>
<accession>A0AAW0MVE2</accession>
<dbReference type="Pfam" id="PF05300">
    <property type="entry name" value="MIC19_MIC25"/>
    <property type="match status" value="1"/>
</dbReference>
<proteinExistence type="inferred from homology"/>
<protein>
    <recommendedName>
        <fullName evidence="12">CHCH domain-containing protein</fullName>
    </recommendedName>
</protein>
<keyword evidence="8" id="KW-0449">Lipoprotein</keyword>
<comment type="function">
    <text evidence="1">Component of the MICOS complex, a large protein complex of the mitochondrial inner membrane that plays crucial roles in the maintenance of crista junctions, inner membrane architecture, and formation of contact sites to the outer membrane.</text>
</comment>
<feature type="compositionally biased region" description="Basic and acidic residues" evidence="11">
    <location>
        <begin position="86"/>
        <end position="97"/>
    </location>
</feature>
<keyword evidence="5" id="KW-0496">Mitochondrion</keyword>
<evidence type="ECO:0000256" key="5">
    <source>
        <dbReference type="ARBA" id="ARBA00023128"/>
    </source>
</evidence>
<dbReference type="PANTHER" id="PTHR47609">
    <property type="entry name" value="MICOS COMPLEX SUBUNIT MIC25"/>
    <property type="match status" value="1"/>
</dbReference>
<keyword evidence="7" id="KW-1015">Disulfide bond</keyword>
<dbReference type="Pfam" id="PF06747">
    <property type="entry name" value="CHCH"/>
    <property type="match status" value="1"/>
</dbReference>
<comment type="similarity">
    <text evidence="10">Belongs to the MICOS complex subunit Mic19 family. Metazoan Mic25 subfamily.</text>
</comment>